<dbReference type="OrthoDB" id="3501153at2759"/>
<evidence type="ECO:0000313" key="2">
    <source>
        <dbReference type="EMBL" id="PVH91310.1"/>
    </source>
</evidence>
<reference evidence="2 3" key="1">
    <citation type="journal article" date="2018" name="Sci. Rep.">
        <title>Comparative genomics provides insights into the lifestyle and reveals functional heterogeneity of dark septate endophytic fungi.</title>
        <authorList>
            <person name="Knapp D.G."/>
            <person name="Nemeth J.B."/>
            <person name="Barry K."/>
            <person name="Hainaut M."/>
            <person name="Henrissat B."/>
            <person name="Johnson J."/>
            <person name="Kuo A."/>
            <person name="Lim J.H.P."/>
            <person name="Lipzen A."/>
            <person name="Nolan M."/>
            <person name="Ohm R.A."/>
            <person name="Tamas L."/>
            <person name="Grigoriev I.V."/>
            <person name="Spatafora J.W."/>
            <person name="Nagy L.G."/>
            <person name="Kovacs G.M."/>
        </authorList>
    </citation>
    <scope>NUCLEOTIDE SEQUENCE [LARGE SCALE GENOMIC DNA]</scope>
    <source>
        <strain evidence="2 3">DSE2036</strain>
    </source>
</reference>
<dbReference type="Proteomes" id="UP000244855">
    <property type="component" value="Unassembled WGS sequence"/>
</dbReference>
<dbReference type="STRING" id="97972.A0A2V1CZW1"/>
<name>A0A2V1CZW1_9PLEO</name>
<dbReference type="EMBL" id="KZ805898">
    <property type="protein sequence ID" value="PVH91310.1"/>
    <property type="molecule type" value="Genomic_DNA"/>
</dbReference>
<dbReference type="PANTHER" id="PTHR35896">
    <property type="entry name" value="IG-LIKE DOMAIN-CONTAINING PROTEIN"/>
    <property type="match status" value="1"/>
</dbReference>
<gene>
    <name evidence="2" type="ORF">DM02DRAFT_546082</name>
</gene>
<feature type="non-terminal residue" evidence="2">
    <location>
        <position position="1"/>
    </location>
</feature>
<dbReference type="AlphaFoldDB" id="A0A2V1CZW1"/>
<feature type="compositionally biased region" description="Basic and acidic residues" evidence="1">
    <location>
        <begin position="161"/>
        <end position="179"/>
    </location>
</feature>
<accession>A0A2V1CZW1</accession>
<feature type="region of interest" description="Disordered" evidence="1">
    <location>
        <begin position="160"/>
        <end position="179"/>
    </location>
</feature>
<keyword evidence="3" id="KW-1185">Reference proteome</keyword>
<sequence>HASHSAPHISQCGSSPEEARSLNCRFELHNFAWVPPECYDTELADEWDRAETWQFSRNDNGTDPITKQEALRGDLPEAWVPWGQHLAHCALIWKKYKRSVMFNRPMDNWTSSYMHTAHCATNLIRWDLDPSSFNSRLHLKFPVCDYRWREARQFGGVSTEGHGHGYGPEHEHEVARIST</sequence>
<evidence type="ECO:0000313" key="3">
    <source>
        <dbReference type="Proteomes" id="UP000244855"/>
    </source>
</evidence>
<proteinExistence type="predicted"/>
<dbReference type="PANTHER" id="PTHR35896:SF3">
    <property type="entry name" value="MAJOR FACILITATOR SUPERFAMILY TRANSPORTER"/>
    <property type="match status" value="1"/>
</dbReference>
<evidence type="ECO:0000256" key="1">
    <source>
        <dbReference type="SAM" id="MobiDB-lite"/>
    </source>
</evidence>
<organism evidence="2 3">
    <name type="scientific">Periconia macrospinosa</name>
    <dbReference type="NCBI Taxonomy" id="97972"/>
    <lineage>
        <taxon>Eukaryota</taxon>
        <taxon>Fungi</taxon>
        <taxon>Dikarya</taxon>
        <taxon>Ascomycota</taxon>
        <taxon>Pezizomycotina</taxon>
        <taxon>Dothideomycetes</taxon>
        <taxon>Pleosporomycetidae</taxon>
        <taxon>Pleosporales</taxon>
        <taxon>Massarineae</taxon>
        <taxon>Periconiaceae</taxon>
        <taxon>Periconia</taxon>
    </lineage>
</organism>
<protein>
    <submittedName>
        <fullName evidence="2">Uncharacterized protein</fullName>
    </submittedName>
</protein>
<dbReference type="InterPro" id="IPR053008">
    <property type="entry name" value="Phomopsin_biosynth_assoc"/>
</dbReference>